<dbReference type="GO" id="GO:0070740">
    <property type="term" value="F:tubulin-glutamic acid ligase activity"/>
    <property type="evidence" value="ECO:0007669"/>
    <property type="project" value="TreeGrafter"/>
</dbReference>
<keyword evidence="6" id="KW-1185">Reference proteome</keyword>
<evidence type="ECO:0000256" key="3">
    <source>
        <dbReference type="ARBA" id="ARBA00022840"/>
    </source>
</evidence>
<keyword evidence="1 5" id="KW-0436">Ligase</keyword>
<feature type="compositionally biased region" description="Polar residues" evidence="4">
    <location>
        <begin position="206"/>
        <end position="216"/>
    </location>
</feature>
<dbReference type="PROSITE" id="PS51221">
    <property type="entry name" value="TTL"/>
    <property type="match status" value="1"/>
</dbReference>
<dbReference type="Pfam" id="PF03133">
    <property type="entry name" value="TTL"/>
    <property type="match status" value="1"/>
</dbReference>
<dbReference type="PANTHER" id="PTHR12241:SF157">
    <property type="entry name" value="LIGASE-LIKE PROTEIN, PUTATIVE-RELATED"/>
    <property type="match status" value="1"/>
</dbReference>
<feature type="compositionally biased region" description="Polar residues" evidence="4">
    <location>
        <begin position="844"/>
        <end position="856"/>
    </location>
</feature>
<name>A0A422Q7B8_9TRYP</name>
<feature type="compositionally biased region" description="Polar residues" evidence="4">
    <location>
        <begin position="749"/>
        <end position="760"/>
    </location>
</feature>
<dbReference type="SUPFAM" id="SSF56059">
    <property type="entry name" value="Glutathione synthetase ATP-binding domain-like"/>
    <property type="match status" value="1"/>
</dbReference>
<evidence type="ECO:0000256" key="1">
    <source>
        <dbReference type="ARBA" id="ARBA00022598"/>
    </source>
</evidence>
<protein>
    <submittedName>
        <fullName evidence="5">Putative tubulin-tyrsoine ligase-like protein</fullName>
    </submittedName>
</protein>
<dbReference type="GO" id="GO:0015631">
    <property type="term" value="F:tubulin binding"/>
    <property type="evidence" value="ECO:0007669"/>
    <property type="project" value="TreeGrafter"/>
</dbReference>
<dbReference type="InterPro" id="IPR004344">
    <property type="entry name" value="TTL/TTLL_fam"/>
</dbReference>
<organism evidence="5 6">
    <name type="scientific">Trypanosoma conorhini</name>
    <dbReference type="NCBI Taxonomy" id="83891"/>
    <lineage>
        <taxon>Eukaryota</taxon>
        <taxon>Discoba</taxon>
        <taxon>Euglenozoa</taxon>
        <taxon>Kinetoplastea</taxon>
        <taxon>Metakinetoplastina</taxon>
        <taxon>Trypanosomatida</taxon>
        <taxon>Trypanosomatidae</taxon>
        <taxon>Trypanosoma</taxon>
    </lineage>
</organism>
<dbReference type="OrthoDB" id="202825at2759"/>
<dbReference type="Gene3D" id="3.30.470.20">
    <property type="entry name" value="ATP-grasp fold, B domain"/>
    <property type="match status" value="1"/>
</dbReference>
<dbReference type="EMBL" id="MKKU01000069">
    <property type="protein sequence ID" value="RNF25844.1"/>
    <property type="molecule type" value="Genomic_DNA"/>
</dbReference>
<feature type="compositionally biased region" description="Pro residues" evidence="4">
    <location>
        <begin position="914"/>
        <end position="924"/>
    </location>
</feature>
<dbReference type="Proteomes" id="UP000284403">
    <property type="component" value="Unassembled WGS sequence"/>
</dbReference>
<evidence type="ECO:0000313" key="5">
    <source>
        <dbReference type="EMBL" id="RNF25844.1"/>
    </source>
</evidence>
<dbReference type="PANTHER" id="PTHR12241">
    <property type="entry name" value="TUBULIN POLYGLUTAMYLASE"/>
    <property type="match status" value="1"/>
</dbReference>
<dbReference type="RefSeq" id="XP_029231050.1">
    <property type="nucleotide sequence ID" value="XM_029368823.1"/>
</dbReference>
<gene>
    <name evidence="5" type="ORF">Tco025E_01887</name>
</gene>
<feature type="compositionally biased region" description="Polar residues" evidence="4">
    <location>
        <begin position="73"/>
        <end position="83"/>
    </location>
</feature>
<evidence type="ECO:0000256" key="2">
    <source>
        <dbReference type="ARBA" id="ARBA00022741"/>
    </source>
</evidence>
<evidence type="ECO:0000256" key="4">
    <source>
        <dbReference type="SAM" id="MobiDB-lite"/>
    </source>
</evidence>
<dbReference type="GO" id="GO:0036064">
    <property type="term" value="C:ciliary basal body"/>
    <property type="evidence" value="ECO:0007669"/>
    <property type="project" value="TreeGrafter"/>
</dbReference>
<accession>A0A422Q7B8</accession>
<proteinExistence type="predicted"/>
<comment type="caution">
    <text evidence="5">The sequence shown here is derived from an EMBL/GenBank/DDBJ whole genome shotgun (WGS) entry which is preliminary data.</text>
</comment>
<dbReference type="GeneID" id="40315498"/>
<feature type="region of interest" description="Disordered" evidence="4">
    <location>
        <begin position="832"/>
        <end position="968"/>
    </location>
</feature>
<evidence type="ECO:0000313" key="6">
    <source>
        <dbReference type="Proteomes" id="UP000284403"/>
    </source>
</evidence>
<feature type="compositionally biased region" description="Basic and acidic residues" evidence="4">
    <location>
        <begin position="942"/>
        <end position="957"/>
    </location>
</feature>
<sequence length="968" mass="106547">MAEPVIAKLGTGVVAAAAAAGLQPTEFSSPMPSREEHTAIGGRAQLLAAAAGSRGAPRVEVPASVVLRRRRGNSQLHPQQDATSECGEAPGTGKPQITVFTQHGPIHTAGDGGHNHAPHAAAMASSKVSLRATGSVASRGKGEGGAHDGSNGAALQRHCSSEHPRRQNSLTRHNEGSLVEVQNGDRNSARRSSRRRSGSNAYGNGKTNEVATIDGNSGHKSAASIYTVAHSAVGLHAPLTALRLTDLECPVAKRGQVTLRAKANNTKCSRMRHKVVNLYLCKYSLLRIIAEEQGFRTQETEEELEKNQFNLVWSDTVLPLTRLVRLANWQRTNHFPSMYLLCRKGHLGVTLGKMRRVLPSHFLFYPRTWSLRSERHQFVRFMMALRSRKVSRFFILKPNSGCQGRGIIISRDPLAAVEDAENYIVQSYVARPLLLEGRKFDLRVYVLLTSIRAPSIFMFNDGLVRLCAELYEKPNDGNARNACQHLTNYAVNKHSPEYVFNDNAEHGHLGNKRNFKFLNEWLEAAGQCPEEFWSSVAHVICKTILVAQPQIASVYNSCFPRPNDGYNCFELLGFDILIDYKMKPWLLEVNHTPSLATDTPLDYDIKHALVREVWDIIGIKASDRRQMEKKERDDFMQRVMRKPMPTQNATGSNGVRSNEVISSTATPATNSLSQQQQQQLLKTTSTLTAATQEQAMEAVSLVEERRAHEDAKLCNFQRIYPTTHAQHQIVYDAILTQAQAQFGSPRPSWVSSPAPNSPQTTEERQRRFDSLAVGMNTPHRVPLGMSLRDRSALPTPVETGADISINSPSNISTLSMGQQMQRLCEDMKLTQRRGKLTPRVGSFLNPTMGSKSGMSNDEQHPTHGPSDSPPSTETAATKLAPGRKRPVLGRISVVKGADGPPRKLHIITTKLTPCGPPGAPPVDTSPPTTDRLEAMRSLQQRLDQDAECERSPSHDSADGSSFGLGEEE</sequence>
<reference evidence="5 6" key="1">
    <citation type="journal article" date="2018" name="BMC Genomics">
        <title>Genomic comparison of Trypanosoma conorhini and Trypanosoma rangeli to Trypanosoma cruzi strains of high and low virulence.</title>
        <authorList>
            <person name="Bradwell K.R."/>
            <person name="Koparde V.N."/>
            <person name="Matveyev A.V."/>
            <person name="Serrano M.G."/>
            <person name="Alves J.M."/>
            <person name="Parikh H."/>
            <person name="Huang B."/>
            <person name="Lee V."/>
            <person name="Espinosa-Alvarez O."/>
            <person name="Ortiz P.A."/>
            <person name="Costa-Martins A.G."/>
            <person name="Teixeira M.M."/>
            <person name="Buck G.A."/>
        </authorList>
    </citation>
    <scope>NUCLEOTIDE SEQUENCE [LARGE SCALE GENOMIC DNA]</scope>
    <source>
        <strain evidence="5 6">025E</strain>
    </source>
</reference>
<feature type="region of interest" description="Disordered" evidence="4">
    <location>
        <begin position="743"/>
        <end position="765"/>
    </location>
</feature>
<dbReference type="AlphaFoldDB" id="A0A422Q7B8"/>
<keyword evidence="3" id="KW-0067">ATP-binding</keyword>
<keyword evidence="2" id="KW-0547">Nucleotide-binding</keyword>
<dbReference type="GO" id="GO:0000226">
    <property type="term" value="P:microtubule cytoskeleton organization"/>
    <property type="evidence" value="ECO:0007669"/>
    <property type="project" value="TreeGrafter"/>
</dbReference>
<feature type="region of interest" description="Disordered" evidence="4">
    <location>
        <begin position="69"/>
        <end position="216"/>
    </location>
</feature>
<dbReference type="GO" id="GO:0005524">
    <property type="term" value="F:ATP binding"/>
    <property type="evidence" value="ECO:0007669"/>
    <property type="project" value="UniProtKB-KW"/>
</dbReference>